<dbReference type="Pfam" id="PF12756">
    <property type="entry name" value="zf-C2H2_2"/>
    <property type="match status" value="1"/>
</dbReference>
<proteinExistence type="predicted"/>
<dbReference type="InterPro" id="IPR041661">
    <property type="entry name" value="ZN622/Rei1/Reh1_Znf-C2H2"/>
</dbReference>
<keyword evidence="4" id="KW-1185">Reference proteome</keyword>
<feature type="region of interest" description="Disordered" evidence="1">
    <location>
        <begin position="224"/>
        <end position="266"/>
    </location>
</feature>
<organism evidence="3 4">
    <name type="scientific">Phialemonium thermophilum</name>
    <dbReference type="NCBI Taxonomy" id="223376"/>
    <lineage>
        <taxon>Eukaryota</taxon>
        <taxon>Fungi</taxon>
        <taxon>Dikarya</taxon>
        <taxon>Ascomycota</taxon>
        <taxon>Pezizomycotina</taxon>
        <taxon>Sordariomycetes</taxon>
        <taxon>Sordariomycetidae</taxon>
        <taxon>Cephalothecales</taxon>
        <taxon>Cephalothecaceae</taxon>
        <taxon>Phialemonium</taxon>
    </lineage>
</organism>
<evidence type="ECO:0000313" key="4">
    <source>
        <dbReference type="Proteomes" id="UP001586593"/>
    </source>
</evidence>
<evidence type="ECO:0000313" key="3">
    <source>
        <dbReference type="EMBL" id="KAL1862866.1"/>
    </source>
</evidence>
<dbReference type="SMART" id="SM00355">
    <property type="entry name" value="ZnF_C2H2"/>
    <property type="match status" value="2"/>
</dbReference>
<feature type="region of interest" description="Disordered" evidence="1">
    <location>
        <begin position="293"/>
        <end position="317"/>
    </location>
</feature>
<gene>
    <name evidence="3" type="ORF">VTK73DRAFT_6605</name>
</gene>
<dbReference type="EMBL" id="JAZHXJ010000378">
    <property type="protein sequence ID" value="KAL1862866.1"/>
    <property type="molecule type" value="Genomic_DNA"/>
</dbReference>
<evidence type="ECO:0000256" key="1">
    <source>
        <dbReference type="SAM" id="MobiDB-lite"/>
    </source>
</evidence>
<sequence length="336" mass="37342">MVAPGTHFIPAVTTTAKFPHPAVTPGNHFVTGSPTSLEECGGQPGSTARPFAPARPFTPGECLFCPQRLPSFDASVLHMQKSHGFCVPYSQHLIIDLETLFRYLHLVIFEYHECIQCGKTRSTALAIRQHMVAKDHCHFDVVEPDSEFADFYDFSSLDDGENSGCEEYCGNGEEPYATKTTAHFDAFDGEDSIRLPSGKIISRKSAAGAGPPFLRTRPHCCNVTSRQRRELAKPSDGKVEEPIQNELGKCSPRSLSKRQRRDKAIGPSQLASLRASDQHSLAHLPGSQQRAILAAQRRHAEKRQYEKGRRQSKLDRKGNKNLYAYWATETPVYLCG</sequence>
<dbReference type="PANTHER" id="PTHR13182">
    <property type="entry name" value="ZINC FINGER PROTEIN 622"/>
    <property type="match status" value="1"/>
</dbReference>
<dbReference type="PANTHER" id="PTHR13182:SF8">
    <property type="entry name" value="CYTOPLASMIC 60S SUBUNIT BIOGENESIS FACTOR ZNF622"/>
    <property type="match status" value="1"/>
</dbReference>
<comment type="caution">
    <text evidence="3">The sequence shown here is derived from an EMBL/GenBank/DDBJ whole genome shotgun (WGS) entry which is preliminary data.</text>
</comment>
<feature type="compositionally biased region" description="Basic and acidic residues" evidence="1">
    <location>
        <begin position="302"/>
        <end position="317"/>
    </location>
</feature>
<dbReference type="Proteomes" id="UP001586593">
    <property type="component" value="Unassembled WGS sequence"/>
</dbReference>
<evidence type="ECO:0000259" key="2">
    <source>
        <dbReference type="SMART" id="SM00355"/>
    </source>
</evidence>
<dbReference type="InterPro" id="IPR040025">
    <property type="entry name" value="Znf622/Rei1/Reh1"/>
</dbReference>
<reference evidence="3 4" key="1">
    <citation type="journal article" date="2024" name="Commun. Biol.">
        <title>Comparative genomic analysis of thermophilic fungi reveals convergent evolutionary adaptations and gene losses.</title>
        <authorList>
            <person name="Steindorff A.S."/>
            <person name="Aguilar-Pontes M.V."/>
            <person name="Robinson A.J."/>
            <person name="Andreopoulos B."/>
            <person name="LaButti K."/>
            <person name="Kuo A."/>
            <person name="Mondo S."/>
            <person name="Riley R."/>
            <person name="Otillar R."/>
            <person name="Haridas S."/>
            <person name="Lipzen A."/>
            <person name="Grimwood J."/>
            <person name="Schmutz J."/>
            <person name="Clum A."/>
            <person name="Reid I.D."/>
            <person name="Moisan M.C."/>
            <person name="Butler G."/>
            <person name="Nguyen T.T.M."/>
            <person name="Dewar K."/>
            <person name="Conant G."/>
            <person name="Drula E."/>
            <person name="Henrissat B."/>
            <person name="Hansel C."/>
            <person name="Singer S."/>
            <person name="Hutchinson M.I."/>
            <person name="de Vries R.P."/>
            <person name="Natvig D.O."/>
            <person name="Powell A.J."/>
            <person name="Tsang A."/>
            <person name="Grigoriev I.V."/>
        </authorList>
    </citation>
    <scope>NUCLEOTIDE SEQUENCE [LARGE SCALE GENOMIC DNA]</scope>
    <source>
        <strain evidence="3 4">ATCC 24622</strain>
    </source>
</reference>
<protein>
    <recommendedName>
        <fullName evidence="2">C2H2-type domain-containing protein</fullName>
    </recommendedName>
</protein>
<feature type="domain" description="C2H2-type" evidence="2">
    <location>
        <begin position="60"/>
        <end position="83"/>
    </location>
</feature>
<feature type="compositionally biased region" description="Basic and acidic residues" evidence="1">
    <location>
        <begin position="227"/>
        <end position="241"/>
    </location>
</feature>
<feature type="domain" description="C2H2-type" evidence="2">
    <location>
        <begin position="112"/>
        <end position="136"/>
    </location>
</feature>
<accession>A0ABR3WIZ2</accession>
<dbReference type="InterPro" id="IPR013087">
    <property type="entry name" value="Znf_C2H2_type"/>
</dbReference>
<name>A0ABR3WIZ2_9PEZI</name>